<dbReference type="EMBL" id="GL349453">
    <property type="protein sequence ID" value="KNC49038.1"/>
    <property type="molecule type" value="Genomic_DNA"/>
</dbReference>
<evidence type="ECO:0000313" key="1">
    <source>
        <dbReference type="EMBL" id="KNC49038.1"/>
    </source>
</evidence>
<accession>A0A0L0DCK1</accession>
<dbReference type="Proteomes" id="UP000054408">
    <property type="component" value="Unassembled WGS sequence"/>
</dbReference>
<dbReference type="Gene3D" id="1.20.58.90">
    <property type="match status" value="1"/>
</dbReference>
<gene>
    <name evidence="1" type="ORF">AMSG_04997</name>
</gene>
<proteinExistence type="predicted"/>
<protein>
    <submittedName>
        <fullName evidence="1">Uncharacterized protein</fullName>
    </submittedName>
</protein>
<organism evidence="1 2">
    <name type="scientific">Thecamonas trahens ATCC 50062</name>
    <dbReference type="NCBI Taxonomy" id="461836"/>
    <lineage>
        <taxon>Eukaryota</taxon>
        <taxon>Apusozoa</taxon>
        <taxon>Apusomonadida</taxon>
        <taxon>Apusomonadidae</taxon>
        <taxon>Thecamonas</taxon>
    </lineage>
</organism>
<dbReference type="AlphaFoldDB" id="A0A0L0DCK1"/>
<name>A0A0L0DCK1_THETB</name>
<reference evidence="1 2" key="1">
    <citation type="submission" date="2010-05" db="EMBL/GenBank/DDBJ databases">
        <title>The Genome Sequence of Thecamonas trahens ATCC 50062.</title>
        <authorList>
            <consortium name="The Broad Institute Genome Sequencing Platform"/>
            <person name="Russ C."/>
            <person name="Cuomo C."/>
            <person name="Shea T."/>
            <person name="Young S.K."/>
            <person name="Zeng Q."/>
            <person name="Koehrsen M."/>
            <person name="Haas B."/>
            <person name="Borodovsky M."/>
            <person name="Guigo R."/>
            <person name="Alvarado L."/>
            <person name="Berlin A."/>
            <person name="Bochicchio J."/>
            <person name="Borenstein D."/>
            <person name="Chapman S."/>
            <person name="Chen Z."/>
            <person name="Freedman E."/>
            <person name="Gellesch M."/>
            <person name="Goldberg J."/>
            <person name="Griggs A."/>
            <person name="Gujja S."/>
            <person name="Heilman E."/>
            <person name="Heiman D."/>
            <person name="Hepburn T."/>
            <person name="Howarth C."/>
            <person name="Jen D."/>
            <person name="Larson L."/>
            <person name="Mehta T."/>
            <person name="Park D."/>
            <person name="Pearson M."/>
            <person name="Roberts A."/>
            <person name="Saif S."/>
            <person name="Shenoy N."/>
            <person name="Sisk P."/>
            <person name="Stolte C."/>
            <person name="Sykes S."/>
            <person name="Thomson T."/>
            <person name="Walk T."/>
            <person name="White J."/>
            <person name="Yandava C."/>
            <person name="Burger G."/>
            <person name="Gray M.W."/>
            <person name="Holland P.W.H."/>
            <person name="King N."/>
            <person name="Lang F.B.F."/>
            <person name="Roger A.J."/>
            <person name="Ruiz-Trillo I."/>
            <person name="Lander E."/>
            <person name="Nusbaum C."/>
        </authorList>
    </citation>
    <scope>NUCLEOTIDE SEQUENCE [LARGE SCALE GENOMIC DNA]</scope>
    <source>
        <strain evidence="1 2">ATCC 50062</strain>
    </source>
</reference>
<keyword evidence="2" id="KW-1185">Reference proteome</keyword>
<dbReference type="GeneID" id="25564504"/>
<dbReference type="RefSeq" id="XP_013758074.1">
    <property type="nucleotide sequence ID" value="XM_013902620.1"/>
</dbReference>
<evidence type="ECO:0000313" key="2">
    <source>
        <dbReference type="Proteomes" id="UP000054408"/>
    </source>
</evidence>
<sequence length="110" mass="13032">MPSRLDEFQGLSDRYHAMRAKLEDLNSETPIDELNTMLRSTIDKMELRGDQIKALKRYRRSVARTLEATHSQLDFYRVLLEQESRHHATPLKILRGIQQLQRQLRGEEEI</sequence>